<comment type="caution">
    <text evidence="3">The sequence shown here is derived from an EMBL/GenBank/DDBJ whole genome shotgun (WGS) entry which is preliminary data.</text>
</comment>
<sequence length="97" mass="9874">MALRSASLCMILLVMALLSGARADSHEGRSPAPSPHMHNYKLAALPVVHSPAPSADMPAPALGGSSAAAAFTPSFLGTASFACLAALLPIVLSSYHY</sequence>
<keyword evidence="4" id="KW-1185">Reference proteome</keyword>
<name>A0ABD3IV04_EUCGL</name>
<accession>A0ABD3IV04</accession>
<protein>
    <submittedName>
        <fullName evidence="3">Uncharacterized protein</fullName>
    </submittedName>
</protein>
<keyword evidence="1" id="KW-0812">Transmembrane</keyword>
<dbReference type="EMBL" id="JBJKBG010000010">
    <property type="protein sequence ID" value="KAL3718033.1"/>
    <property type="molecule type" value="Genomic_DNA"/>
</dbReference>
<evidence type="ECO:0000256" key="2">
    <source>
        <dbReference type="SAM" id="SignalP"/>
    </source>
</evidence>
<evidence type="ECO:0000313" key="4">
    <source>
        <dbReference type="Proteomes" id="UP001634007"/>
    </source>
</evidence>
<feature type="signal peptide" evidence="2">
    <location>
        <begin position="1"/>
        <end position="23"/>
    </location>
</feature>
<evidence type="ECO:0000313" key="3">
    <source>
        <dbReference type="EMBL" id="KAL3718033.1"/>
    </source>
</evidence>
<organism evidence="3 4">
    <name type="scientific">Eucalyptus globulus</name>
    <name type="common">Tasmanian blue gum</name>
    <dbReference type="NCBI Taxonomy" id="34317"/>
    <lineage>
        <taxon>Eukaryota</taxon>
        <taxon>Viridiplantae</taxon>
        <taxon>Streptophyta</taxon>
        <taxon>Embryophyta</taxon>
        <taxon>Tracheophyta</taxon>
        <taxon>Spermatophyta</taxon>
        <taxon>Magnoliopsida</taxon>
        <taxon>eudicotyledons</taxon>
        <taxon>Gunneridae</taxon>
        <taxon>Pentapetalae</taxon>
        <taxon>rosids</taxon>
        <taxon>malvids</taxon>
        <taxon>Myrtales</taxon>
        <taxon>Myrtaceae</taxon>
        <taxon>Myrtoideae</taxon>
        <taxon>Eucalypteae</taxon>
        <taxon>Eucalyptus</taxon>
    </lineage>
</organism>
<keyword evidence="2" id="KW-0732">Signal</keyword>
<proteinExistence type="predicted"/>
<gene>
    <name evidence="3" type="ORF">ACJRO7_003208</name>
</gene>
<evidence type="ECO:0000256" key="1">
    <source>
        <dbReference type="SAM" id="Phobius"/>
    </source>
</evidence>
<reference evidence="3 4" key="1">
    <citation type="submission" date="2024-11" db="EMBL/GenBank/DDBJ databases">
        <title>Chromosome-level genome assembly of Eucalyptus globulus Labill. provides insights into its genome evolution.</title>
        <authorList>
            <person name="Li X."/>
        </authorList>
    </citation>
    <scope>NUCLEOTIDE SEQUENCE [LARGE SCALE GENOMIC DNA]</scope>
    <source>
        <strain evidence="3">CL2024</strain>
        <tissue evidence="3">Fresh tender leaves</tissue>
    </source>
</reference>
<dbReference type="Proteomes" id="UP001634007">
    <property type="component" value="Unassembled WGS sequence"/>
</dbReference>
<keyword evidence="1" id="KW-0472">Membrane</keyword>
<feature type="transmembrane region" description="Helical" evidence="1">
    <location>
        <begin position="67"/>
        <end position="92"/>
    </location>
</feature>
<feature type="chain" id="PRO_5044853368" evidence="2">
    <location>
        <begin position="24"/>
        <end position="97"/>
    </location>
</feature>
<dbReference type="AlphaFoldDB" id="A0ABD3IV04"/>
<keyword evidence="1" id="KW-1133">Transmembrane helix</keyword>